<reference evidence="1" key="1">
    <citation type="journal article" date="2022" name="Int. J. Mol. Sci.">
        <title>Draft Genome of Tanacetum Coccineum: Genomic Comparison of Closely Related Tanacetum-Family Plants.</title>
        <authorList>
            <person name="Yamashiro T."/>
            <person name="Shiraishi A."/>
            <person name="Nakayama K."/>
            <person name="Satake H."/>
        </authorList>
    </citation>
    <scope>NUCLEOTIDE SEQUENCE</scope>
</reference>
<comment type="caution">
    <text evidence="1">The sequence shown here is derived from an EMBL/GenBank/DDBJ whole genome shotgun (WGS) entry which is preliminary data.</text>
</comment>
<evidence type="ECO:0000313" key="1">
    <source>
        <dbReference type="EMBL" id="GJT11621.1"/>
    </source>
</evidence>
<sequence>MTVTMEILPESRSISFAVACFEAFDKGTSKYSESNASTLEDLVLELEILSRRIIRQCCNLIPTRVVRYKELAELIQPLEDPKRVSQLHRKLLKTTGLDCSSSLCGNLKSP</sequence>
<reference evidence="1" key="2">
    <citation type="submission" date="2022-01" db="EMBL/GenBank/DDBJ databases">
        <authorList>
            <person name="Yamashiro T."/>
            <person name="Shiraishi A."/>
            <person name="Satake H."/>
            <person name="Nakayama K."/>
        </authorList>
    </citation>
    <scope>NUCLEOTIDE SEQUENCE</scope>
</reference>
<organism evidence="1 2">
    <name type="scientific">Tanacetum coccineum</name>
    <dbReference type="NCBI Taxonomy" id="301880"/>
    <lineage>
        <taxon>Eukaryota</taxon>
        <taxon>Viridiplantae</taxon>
        <taxon>Streptophyta</taxon>
        <taxon>Embryophyta</taxon>
        <taxon>Tracheophyta</taxon>
        <taxon>Spermatophyta</taxon>
        <taxon>Magnoliopsida</taxon>
        <taxon>eudicotyledons</taxon>
        <taxon>Gunneridae</taxon>
        <taxon>Pentapetalae</taxon>
        <taxon>asterids</taxon>
        <taxon>campanulids</taxon>
        <taxon>Asterales</taxon>
        <taxon>Asteraceae</taxon>
        <taxon>Asteroideae</taxon>
        <taxon>Anthemideae</taxon>
        <taxon>Anthemidinae</taxon>
        <taxon>Tanacetum</taxon>
    </lineage>
</organism>
<protein>
    <submittedName>
        <fullName evidence="1">Uncharacterized protein</fullName>
    </submittedName>
</protein>
<name>A0ABQ5BAH2_9ASTR</name>
<accession>A0ABQ5BAH2</accession>
<dbReference type="Proteomes" id="UP001151760">
    <property type="component" value="Unassembled WGS sequence"/>
</dbReference>
<gene>
    <name evidence="1" type="ORF">Tco_0858663</name>
</gene>
<evidence type="ECO:0000313" key="2">
    <source>
        <dbReference type="Proteomes" id="UP001151760"/>
    </source>
</evidence>
<proteinExistence type="predicted"/>
<dbReference type="EMBL" id="BQNB010013082">
    <property type="protein sequence ID" value="GJT11621.1"/>
    <property type="molecule type" value="Genomic_DNA"/>
</dbReference>
<keyword evidence="2" id="KW-1185">Reference proteome</keyword>